<dbReference type="InterPro" id="IPR027417">
    <property type="entry name" value="P-loop_NTPase"/>
</dbReference>
<dbReference type="GO" id="GO:0017116">
    <property type="term" value="F:single-stranded DNA helicase activity"/>
    <property type="evidence" value="ECO:0007669"/>
    <property type="project" value="TreeGrafter"/>
</dbReference>
<dbReference type="PROSITE" id="PS51192">
    <property type="entry name" value="HELICASE_ATP_BIND_1"/>
    <property type="match status" value="1"/>
</dbReference>
<keyword evidence="3" id="KW-0227">DNA damage</keyword>
<dbReference type="CDD" id="cd17933">
    <property type="entry name" value="DEXSc_RecD-like"/>
    <property type="match status" value="1"/>
</dbReference>
<dbReference type="EMBL" id="AP024714">
    <property type="protein sequence ID" value="BCX81446.1"/>
    <property type="molecule type" value="Genomic_DNA"/>
</dbReference>
<dbReference type="GO" id="GO:0008854">
    <property type="term" value="F:exodeoxyribonuclease V activity"/>
    <property type="evidence" value="ECO:0007669"/>
    <property type="project" value="InterPro"/>
</dbReference>
<keyword evidence="3" id="KW-0413">Isomerase</keyword>
<comment type="miscellaneous">
    <text evidence="3">In the RecBCD complex, RecB has a slow 3'-5' helicase, an exonuclease activity and loads RecA onto ssDNA, RecD has a fast 5'-3' helicase activity, while RecC stimulates the ATPase and processivity of the RecB helicase and contributes to recognition of the Chi site.</text>
</comment>
<dbReference type="AlphaFoldDB" id="A0AAU9BSD2"/>
<dbReference type="InterPro" id="IPR006344">
    <property type="entry name" value="RecD"/>
</dbReference>
<dbReference type="InterPro" id="IPR014001">
    <property type="entry name" value="Helicase_ATP-bd"/>
</dbReference>
<dbReference type="EC" id="5.6.2.3" evidence="3"/>
<reference evidence="6" key="1">
    <citation type="journal article" date="2024" name="Int. J. Syst. Evol. Microbiol.">
        <title>Methylomarinovum tepidoasis sp. nov., a moderately thermophilic methanotroph of the family Methylothermaceae isolated from a deep-sea hydrothermal field.</title>
        <authorList>
            <person name="Hirayama H."/>
            <person name="Takaki Y."/>
            <person name="Abe M."/>
            <person name="Miyazaki M."/>
            <person name="Uematsu K."/>
            <person name="Matsui Y."/>
            <person name="Takai K."/>
        </authorList>
    </citation>
    <scope>NUCLEOTIDE SEQUENCE [LARGE SCALE GENOMIC DNA]</scope>
    <source>
        <strain evidence="6">IT-9</strain>
    </source>
</reference>
<evidence type="ECO:0000313" key="6">
    <source>
        <dbReference type="Proteomes" id="UP001321825"/>
    </source>
</evidence>
<dbReference type="SUPFAM" id="SSF52540">
    <property type="entry name" value="P-loop containing nucleoside triphosphate hydrolases"/>
    <property type="match status" value="1"/>
</dbReference>
<comment type="subunit">
    <text evidence="3">Heterotrimer of RecB, RecC and RecD. All subunits contribute to DNA-binding.</text>
</comment>
<keyword evidence="3 5" id="KW-0378">Hydrolase</keyword>
<comment type="function">
    <text evidence="3">A helicase/nuclease that prepares dsDNA breaks (DSB) for recombinational DNA repair. Binds to DSBs and unwinds DNA via a highly rapid and processive ATP-dependent bidirectional helicase activity. Unwinds dsDNA until it encounters a Chi (crossover hotspot instigator) sequence from the 3' direction. Cuts ssDNA a few nucleotides 3' to the Chi site. The properties and activities of the enzyme are changed at Chi. The Chi-altered holoenzyme produces a long 3'-ssDNA overhang and facilitates RecA-binding to the ssDNA for homologous DNA recombination and repair. Holoenzyme degrades any linearized DNA that is unable to undergo homologous recombination. In the holoenzyme this subunit has ssDNA-dependent ATPase and 5'-3' helicase activity. When added to pre-assembled RecBC greatly stimulates nuclease activity and augments holoenzyme processivity. Negatively regulates the RecA-loading ability of RecBCD.</text>
</comment>
<dbReference type="RefSeq" id="WP_317706373.1">
    <property type="nucleotide sequence ID" value="NZ_AP024714.1"/>
</dbReference>
<protein>
    <recommendedName>
        <fullName evidence="3">RecBCD enzyme subunit RecD</fullName>
        <ecNumber evidence="3">5.6.2.3</ecNumber>
    </recommendedName>
    <alternativeName>
        <fullName evidence="3">DNA 5'-3' helicase subunit RecD</fullName>
    </alternativeName>
    <alternativeName>
        <fullName evidence="3">Exonuclease V subunit RecD</fullName>
        <shortName evidence="3">ExoV subunit RecD</shortName>
    </alternativeName>
    <alternativeName>
        <fullName evidence="3">Helicase/nuclease RecBCD subunit RecD</fullName>
    </alternativeName>
</protein>
<dbReference type="GO" id="GO:0003677">
    <property type="term" value="F:DNA binding"/>
    <property type="evidence" value="ECO:0007669"/>
    <property type="project" value="UniProtKB-UniRule"/>
</dbReference>
<dbReference type="HAMAP" id="MF_01487">
    <property type="entry name" value="RecD"/>
    <property type="match status" value="1"/>
</dbReference>
<keyword evidence="6" id="KW-1185">Reference proteome</keyword>
<proteinExistence type="inferred from homology"/>
<keyword evidence="3" id="KW-0269">Exonuclease</keyword>
<dbReference type="Gene3D" id="3.40.50.300">
    <property type="entry name" value="P-loop containing nucleotide triphosphate hydrolases"/>
    <property type="match status" value="2"/>
</dbReference>
<organism evidence="5 6">
    <name type="scientific">Methylomarinovum caldicuralii</name>
    <dbReference type="NCBI Taxonomy" id="438856"/>
    <lineage>
        <taxon>Bacteria</taxon>
        <taxon>Pseudomonadati</taxon>
        <taxon>Pseudomonadota</taxon>
        <taxon>Gammaproteobacteria</taxon>
        <taxon>Methylococcales</taxon>
        <taxon>Methylothermaceae</taxon>
        <taxon>Methylomarinovum</taxon>
    </lineage>
</organism>
<keyword evidence="3" id="KW-0238">DNA-binding</keyword>
<keyword evidence="2 3" id="KW-0067">ATP-binding</keyword>
<keyword evidence="3" id="KW-0540">Nuclease</keyword>
<dbReference type="PANTHER" id="PTHR43788">
    <property type="entry name" value="DNA2/NAM7 HELICASE FAMILY MEMBER"/>
    <property type="match status" value="1"/>
</dbReference>
<name>A0AAU9BSD2_9GAMM</name>
<dbReference type="InterPro" id="IPR050534">
    <property type="entry name" value="Coronavir_polyprotein_1ab"/>
</dbReference>
<dbReference type="KEGG" id="mcau:MIT9_P1024"/>
<dbReference type="Proteomes" id="UP001321825">
    <property type="component" value="Chromosome"/>
</dbReference>
<comment type="similarity">
    <text evidence="3">Belongs to the RecD family.</text>
</comment>
<dbReference type="GO" id="GO:0043139">
    <property type="term" value="F:5'-3' DNA helicase activity"/>
    <property type="evidence" value="ECO:0007669"/>
    <property type="project" value="UniProtKB-UniRule"/>
</dbReference>
<dbReference type="InterPro" id="IPR027785">
    <property type="entry name" value="UvrD-like_helicase_C"/>
</dbReference>
<dbReference type="NCBIfam" id="TIGR01447">
    <property type="entry name" value="recD"/>
    <property type="match status" value="1"/>
</dbReference>
<evidence type="ECO:0000313" key="5">
    <source>
        <dbReference type="EMBL" id="BCX81446.1"/>
    </source>
</evidence>
<feature type="domain" description="Helicase ATP-binding" evidence="4">
    <location>
        <begin position="128"/>
        <end position="248"/>
    </location>
</feature>
<sequence length="528" mass="58273">MSEELHPHAPTLADFFHRRLGLADSDGELVRLLSDLLQAQAAGHVCLTLCRRHHPILRRFPELYRPAGRAPLVLEDGRLYFQRLWGYEQALAAGIRRLLSAAPLPLDRDRLERLSEAAALDDSQAAAVAGAARQRFAIITGGPGTGKTTTVLQLIALRLWQQPALQVALAAPTGKAAQRLAETLRGRSQALPVPEAVKAALPAEVKTLHRLLGARPDTARIRYHADHPLPYDLVVVDEASMVDLALMSKLVQALPPAGALVLLGDRDQLASVEAGSVLADLCDGAPDHTWRLRHAHRFQQRLAELAGAVNAGDFERVSALLGDDWLPLKGDDGLWRAVEDGYRGYWEAVAAGRPAAEIHAAFRRFQILCAHRRGPLGAEHLNDELERRWRRRGWIRGGAYYPGRALMILENAPDLDLFNGDIGICLGDGQVWFEDDRRLSPARLPAHQTVFAMTVHKSQGSEFDCVLLVLPTQPSEVLSRELVYTAFTRAKVAVRCWSPPEVLRHAIARTTRRSGGLRDKLLARGQRL</sequence>
<dbReference type="GO" id="GO:0009338">
    <property type="term" value="C:exodeoxyribonuclease V complex"/>
    <property type="evidence" value="ECO:0007669"/>
    <property type="project" value="InterPro"/>
</dbReference>
<accession>A0AAU9BSD2</accession>
<dbReference type="Pfam" id="PF13245">
    <property type="entry name" value="AAA_19"/>
    <property type="match status" value="1"/>
</dbReference>
<dbReference type="GO" id="GO:0000724">
    <property type="term" value="P:double-strand break repair via homologous recombination"/>
    <property type="evidence" value="ECO:0007669"/>
    <property type="project" value="UniProtKB-UniRule"/>
</dbReference>
<keyword evidence="1 3" id="KW-0547">Nucleotide-binding</keyword>
<comment type="catalytic activity">
    <reaction evidence="3">
        <text>ATP + H2O = ADP + phosphate + H(+)</text>
        <dbReference type="Rhea" id="RHEA:13065"/>
        <dbReference type="ChEBI" id="CHEBI:15377"/>
        <dbReference type="ChEBI" id="CHEBI:15378"/>
        <dbReference type="ChEBI" id="CHEBI:30616"/>
        <dbReference type="ChEBI" id="CHEBI:43474"/>
        <dbReference type="ChEBI" id="CHEBI:456216"/>
        <dbReference type="EC" id="5.6.2.3"/>
    </reaction>
</comment>
<evidence type="ECO:0000259" key="4">
    <source>
        <dbReference type="PROSITE" id="PS51192"/>
    </source>
</evidence>
<evidence type="ECO:0000256" key="3">
    <source>
        <dbReference type="HAMAP-Rule" id="MF_01487"/>
    </source>
</evidence>
<dbReference type="CDD" id="cd18809">
    <property type="entry name" value="SF1_C_RecD"/>
    <property type="match status" value="1"/>
</dbReference>
<keyword evidence="3" id="KW-0234">DNA repair</keyword>
<dbReference type="GO" id="GO:0005524">
    <property type="term" value="F:ATP binding"/>
    <property type="evidence" value="ECO:0007669"/>
    <property type="project" value="UniProtKB-UniRule"/>
</dbReference>
<feature type="binding site" evidence="3">
    <location>
        <begin position="141"/>
        <end position="148"/>
    </location>
    <ligand>
        <name>ATP</name>
        <dbReference type="ChEBI" id="CHEBI:30616"/>
    </ligand>
</feature>
<dbReference type="Pfam" id="PF13538">
    <property type="entry name" value="UvrD_C_2"/>
    <property type="match status" value="1"/>
</dbReference>
<gene>
    <name evidence="3" type="primary">recD</name>
    <name evidence="5" type="ORF">MIT9_P1024</name>
</gene>
<dbReference type="PANTHER" id="PTHR43788:SF6">
    <property type="entry name" value="DNA HELICASE B"/>
    <property type="match status" value="1"/>
</dbReference>
<evidence type="ECO:0000256" key="2">
    <source>
        <dbReference type="ARBA" id="ARBA00022840"/>
    </source>
</evidence>
<keyword evidence="3" id="KW-0347">Helicase</keyword>
<evidence type="ECO:0000256" key="1">
    <source>
        <dbReference type="ARBA" id="ARBA00022741"/>
    </source>
</evidence>